<organism evidence="2 3">
    <name type="scientific">Trema orientale</name>
    <name type="common">Charcoal tree</name>
    <name type="synonym">Celtis orientalis</name>
    <dbReference type="NCBI Taxonomy" id="63057"/>
    <lineage>
        <taxon>Eukaryota</taxon>
        <taxon>Viridiplantae</taxon>
        <taxon>Streptophyta</taxon>
        <taxon>Embryophyta</taxon>
        <taxon>Tracheophyta</taxon>
        <taxon>Spermatophyta</taxon>
        <taxon>Magnoliopsida</taxon>
        <taxon>eudicotyledons</taxon>
        <taxon>Gunneridae</taxon>
        <taxon>Pentapetalae</taxon>
        <taxon>rosids</taxon>
        <taxon>fabids</taxon>
        <taxon>Rosales</taxon>
        <taxon>Cannabaceae</taxon>
        <taxon>Trema</taxon>
    </lineage>
</organism>
<sequence>NEYYCLQFNAEDVRLKLLALIVSHDLNKVKTTCLRDCEEHFHKFTENEWQSKGDDQEENLEGPVRSPKKSPVDPRFATKKLKARNMFTGSSPAHRT</sequence>
<name>A0A2P5EUL2_TREOI</name>
<evidence type="ECO:0000256" key="1">
    <source>
        <dbReference type="SAM" id="MobiDB-lite"/>
    </source>
</evidence>
<accession>A0A2P5EUL2</accession>
<evidence type="ECO:0000313" key="3">
    <source>
        <dbReference type="Proteomes" id="UP000237000"/>
    </source>
</evidence>
<reference evidence="3" key="1">
    <citation type="submission" date="2016-06" db="EMBL/GenBank/DDBJ databases">
        <title>Parallel loss of symbiosis genes in relatives of nitrogen-fixing non-legume Parasponia.</title>
        <authorList>
            <person name="Van Velzen R."/>
            <person name="Holmer R."/>
            <person name="Bu F."/>
            <person name="Rutten L."/>
            <person name="Van Zeijl A."/>
            <person name="Liu W."/>
            <person name="Santuari L."/>
            <person name="Cao Q."/>
            <person name="Sharma T."/>
            <person name="Shen D."/>
            <person name="Roswanjaya Y."/>
            <person name="Wardhani T."/>
            <person name="Kalhor M.S."/>
            <person name="Jansen J."/>
            <person name="Van den Hoogen J."/>
            <person name="Gungor B."/>
            <person name="Hartog M."/>
            <person name="Hontelez J."/>
            <person name="Verver J."/>
            <person name="Yang W.-C."/>
            <person name="Schijlen E."/>
            <person name="Repin R."/>
            <person name="Schilthuizen M."/>
            <person name="Schranz E."/>
            <person name="Heidstra R."/>
            <person name="Miyata K."/>
            <person name="Fedorova E."/>
            <person name="Kohlen W."/>
            <person name="Bisseling T."/>
            <person name="Smit S."/>
            <person name="Geurts R."/>
        </authorList>
    </citation>
    <scope>NUCLEOTIDE SEQUENCE [LARGE SCALE GENOMIC DNA]</scope>
    <source>
        <strain evidence="3">cv. RG33-2</strain>
    </source>
</reference>
<keyword evidence="3" id="KW-1185">Reference proteome</keyword>
<dbReference type="EMBL" id="JXTC01000097">
    <property type="protein sequence ID" value="PON89207.1"/>
    <property type="molecule type" value="Genomic_DNA"/>
</dbReference>
<feature type="compositionally biased region" description="Polar residues" evidence="1">
    <location>
        <begin position="87"/>
        <end position="96"/>
    </location>
</feature>
<gene>
    <name evidence="2" type="ORF">TorRG33x02_150700</name>
</gene>
<protein>
    <submittedName>
        <fullName evidence="2">Uncharacterized protein</fullName>
    </submittedName>
</protein>
<feature type="non-terminal residue" evidence="2">
    <location>
        <position position="1"/>
    </location>
</feature>
<evidence type="ECO:0000313" key="2">
    <source>
        <dbReference type="EMBL" id="PON89207.1"/>
    </source>
</evidence>
<proteinExistence type="predicted"/>
<dbReference type="AlphaFoldDB" id="A0A2P5EUL2"/>
<dbReference type="Proteomes" id="UP000237000">
    <property type="component" value="Unassembled WGS sequence"/>
</dbReference>
<dbReference type="InParanoid" id="A0A2P5EUL2"/>
<comment type="caution">
    <text evidence="2">The sequence shown here is derived from an EMBL/GenBank/DDBJ whole genome shotgun (WGS) entry which is preliminary data.</text>
</comment>
<feature type="region of interest" description="Disordered" evidence="1">
    <location>
        <begin position="48"/>
        <end position="96"/>
    </location>
</feature>
<dbReference type="OrthoDB" id="10393583at2759"/>